<dbReference type="PROSITE" id="PS00770">
    <property type="entry name" value="AA_TRANSFER_CLASS_4"/>
    <property type="match status" value="1"/>
</dbReference>
<proteinExistence type="inferred from homology"/>
<dbReference type="GO" id="GO:0004084">
    <property type="term" value="F:branched-chain-amino-acid transaminase activity"/>
    <property type="evidence" value="ECO:0007669"/>
    <property type="project" value="UniProtKB-EC"/>
</dbReference>
<dbReference type="NCBIfam" id="TIGR01123">
    <property type="entry name" value="ilvE_II"/>
    <property type="match status" value="1"/>
</dbReference>
<dbReference type="Pfam" id="PF01063">
    <property type="entry name" value="Aminotran_4"/>
    <property type="match status" value="1"/>
</dbReference>
<accession>A0ABS6DZL2</accession>
<comment type="pathway">
    <text evidence="3 13">Amino-acid biosynthesis; L-valine biosynthesis; L-valine from pyruvate: step 4/4.</text>
</comment>
<comment type="catalytic activity">
    <reaction evidence="9 12">
        <text>L-leucine + 2-oxoglutarate = 4-methyl-2-oxopentanoate + L-glutamate</text>
        <dbReference type="Rhea" id="RHEA:18321"/>
        <dbReference type="ChEBI" id="CHEBI:16810"/>
        <dbReference type="ChEBI" id="CHEBI:17865"/>
        <dbReference type="ChEBI" id="CHEBI:29985"/>
        <dbReference type="ChEBI" id="CHEBI:57427"/>
        <dbReference type="EC" id="2.6.1.42"/>
    </reaction>
</comment>
<evidence type="ECO:0000256" key="1">
    <source>
        <dbReference type="ARBA" id="ARBA00001933"/>
    </source>
</evidence>
<keyword evidence="15" id="KW-1185">Reference proteome</keyword>
<reference evidence="14 15" key="1">
    <citation type="submission" date="2021-06" db="EMBL/GenBank/DDBJ databases">
        <authorList>
            <person name="Sun Q."/>
            <person name="Li D."/>
        </authorList>
    </citation>
    <scope>NUCLEOTIDE SEQUENCE [LARGE SCALE GENOMIC DNA]</scope>
    <source>
        <strain evidence="14 15">N19</strain>
    </source>
</reference>
<keyword evidence="12" id="KW-0100">Branched-chain amino acid biosynthesis</keyword>
<comment type="pathway">
    <text evidence="4 13">Amino-acid biosynthesis; L-leucine biosynthesis; L-leucine from 3-methyl-2-oxobutanoate: step 4/4.</text>
</comment>
<evidence type="ECO:0000256" key="6">
    <source>
        <dbReference type="ARBA" id="ARBA00022898"/>
    </source>
</evidence>
<keyword evidence="12 14" id="KW-0032">Aminotransferase</keyword>
<evidence type="ECO:0000256" key="10">
    <source>
        <dbReference type="RuleBase" id="RU004106"/>
    </source>
</evidence>
<evidence type="ECO:0000256" key="7">
    <source>
        <dbReference type="ARBA" id="ARBA00048212"/>
    </source>
</evidence>
<dbReference type="EC" id="2.6.1.42" evidence="12"/>
<dbReference type="CDD" id="cd01557">
    <property type="entry name" value="BCAT_beta_family"/>
    <property type="match status" value="1"/>
</dbReference>
<dbReference type="InterPro" id="IPR001544">
    <property type="entry name" value="Aminotrans_IV"/>
</dbReference>
<evidence type="ECO:0000256" key="4">
    <source>
        <dbReference type="ARBA" id="ARBA00005072"/>
    </source>
</evidence>
<evidence type="ECO:0000256" key="8">
    <source>
        <dbReference type="ARBA" id="ARBA00048798"/>
    </source>
</evidence>
<dbReference type="PANTHER" id="PTHR42825">
    <property type="entry name" value="AMINO ACID AMINOTRANSFERASE"/>
    <property type="match status" value="1"/>
</dbReference>
<dbReference type="NCBIfam" id="NF009897">
    <property type="entry name" value="PRK13357.1"/>
    <property type="match status" value="1"/>
</dbReference>
<comment type="caution">
    <text evidence="14">The sequence shown here is derived from an EMBL/GenBank/DDBJ whole genome shotgun (WGS) entry which is preliminary data.</text>
</comment>
<evidence type="ECO:0000313" key="15">
    <source>
        <dbReference type="Proteomes" id="UP001196301"/>
    </source>
</evidence>
<organism evidence="14 15">
    <name type="scientific">Intestinibacter bartlettii</name>
    <dbReference type="NCBI Taxonomy" id="261299"/>
    <lineage>
        <taxon>Bacteria</taxon>
        <taxon>Bacillati</taxon>
        <taxon>Bacillota</taxon>
        <taxon>Clostridia</taxon>
        <taxon>Peptostreptococcales</taxon>
        <taxon>Peptostreptococcaceae</taxon>
        <taxon>Intestinibacter</taxon>
    </lineage>
</organism>
<evidence type="ECO:0000256" key="3">
    <source>
        <dbReference type="ARBA" id="ARBA00004931"/>
    </source>
</evidence>
<comment type="pathway">
    <text evidence="2 13">Amino-acid biosynthesis; L-isoleucine biosynthesis; L-isoleucine from 2-oxobutanoate: step 4/4.</text>
</comment>
<keyword evidence="12" id="KW-0028">Amino-acid biosynthesis</keyword>
<dbReference type="InterPro" id="IPR005786">
    <property type="entry name" value="B_amino_transII"/>
</dbReference>
<keyword evidence="6 11" id="KW-0663">Pyridoxal phosphate</keyword>
<evidence type="ECO:0000256" key="11">
    <source>
        <dbReference type="RuleBase" id="RU004516"/>
    </source>
</evidence>
<evidence type="ECO:0000256" key="13">
    <source>
        <dbReference type="RuleBase" id="RU004519"/>
    </source>
</evidence>
<keyword evidence="12 14" id="KW-0808">Transferase</keyword>
<comment type="cofactor">
    <cofactor evidence="1 11">
        <name>pyridoxal 5'-phosphate</name>
        <dbReference type="ChEBI" id="CHEBI:597326"/>
    </cofactor>
</comment>
<dbReference type="PANTHER" id="PTHR42825:SF2">
    <property type="entry name" value="BRANCHED-CHAIN-AMINO-ACID AMINOTRANSFERASE 3, CHLOROPLASTIC-RELATED"/>
    <property type="match status" value="1"/>
</dbReference>
<name>A0ABS6DZL2_9FIRM</name>
<comment type="catalytic activity">
    <reaction evidence="7 12">
        <text>L-valine + 2-oxoglutarate = 3-methyl-2-oxobutanoate + L-glutamate</text>
        <dbReference type="Rhea" id="RHEA:24813"/>
        <dbReference type="ChEBI" id="CHEBI:11851"/>
        <dbReference type="ChEBI" id="CHEBI:16810"/>
        <dbReference type="ChEBI" id="CHEBI:29985"/>
        <dbReference type="ChEBI" id="CHEBI:57762"/>
        <dbReference type="EC" id="2.6.1.42"/>
    </reaction>
</comment>
<dbReference type="EMBL" id="JAHLOQ010000042">
    <property type="protein sequence ID" value="MBU5337190.1"/>
    <property type="molecule type" value="Genomic_DNA"/>
</dbReference>
<evidence type="ECO:0000256" key="12">
    <source>
        <dbReference type="RuleBase" id="RU004517"/>
    </source>
</evidence>
<sequence>MEKANIKWDELGFSYQYVDNIYVSYWKDGKWDEGKIQQGDRINISVGATALHYGQECFEGLKAYSTKDGEIQLFRPDMNAKRLQDSCRRLLMPEIPVEKFIDACKQVVKANEKYVPPYGTGATYYIRPFVIGCGDNIGVGPAPEYLFCIFGIPVGPYFKGGFKPVSMTTAKYDRAAPHGTGAAKVGGNYAGSLLPHKIANEEGYSDCIYLDPATHTKIEEAGAANFFGITKDNKFITPDSPSILPSITRNSLLTVARDYLGMEAIEGEILMDDIDQFTEVGACGTAAVVAPIGSIYYKGKEHIFHSKEEAGPVITKLYETLYGIQFGDVKAPEGWIVKVK</sequence>
<evidence type="ECO:0000256" key="9">
    <source>
        <dbReference type="ARBA" id="ARBA00049229"/>
    </source>
</evidence>
<dbReference type="PIRSF" id="PIRSF006468">
    <property type="entry name" value="BCAT1"/>
    <property type="match status" value="1"/>
</dbReference>
<comment type="catalytic activity">
    <reaction evidence="8 12">
        <text>L-isoleucine + 2-oxoglutarate = (S)-3-methyl-2-oxopentanoate + L-glutamate</text>
        <dbReference type="Rhea" id="RHEA:24801"/>
        <dbReference type="ChEBI" id="CHEBI:16810"/>
        <dbReference type="ChEBI" id="CHEBI:29985"/>
        <dbReference type="ChEBI" id="CHEBI:35146"/>
        <dbReference type="ChEBI" id="CHEBI:58045"/>
        <dbReference type="EC" id="2.6.1.42"/>
    </reaction>
</comment>
<dbReference type="Proteomes" id="UP001196301">
    <property type="component" value="Unassembled WGS sequence"/>
</dbReference>
<protein>
    <recommendedName>
        <fullName evidence="12">Branched-chain-amino-acid aminotransferase</fullName>
        <ecNumber evidence="12">2.6.1.42</ecNumber>
    </recommendedName>
</protein>
<dbReference type="InterPro" id="IPR018300">
    <property type="entry name" value="Aminotrans_IV_CS"/>
</dbReference>
<dbReference type="InterPro" id="IPR033939">
    <property type="entry name" value="BCAT_family"/>
</dbReference>
<evidence type="ECO:0000256" key="2">
    <source>
        <dbReference type="ARBA" id="ARBA00004824"/>
    </source>
</evidence>
<comment type="similarity">
    <text evidence="5 10">Belongs to the class-IV pyridoxal-phosphate-dependent aminotransferase family.</text>
</comment>
<gene>
    <name evidence="14" type="ORF">KQI20_12125</name>
</gene>
<evidence type="ECO:0000313" key="14">
    <source>
        <dbReference type="EMBL" id="MBU5337190.1"/>
    </source>
</evidence>
<dbReference type="RefSeq" id="WP_216571584.1">
    <property type="nucleotide sequence ID" value="NZ_JAHLOQ010000042.1"/>
</dbReference>
<evidence type="ECO:0000256" key="5">
    <source>
        <dbReference type="ARBA" id="ARBA00009320"/>
    </source>
</evidence>